<evidence type="ECO:0000313" key="3">
    <source>
        <dbReference type="Proteomes" id="UP000593560"/>
    </source>
</evidence>
<gene>
    <name evidence="2" type="ORF">Gohar_019300</name>
</gene>
<accession>A0A7J9GBU6</accession>
<evidence type="ECO:0000313" key="2">
    <source>
        <dbReference type="EMBL" id="MBA0795023.1"/>
    </source>
</evidence>
<dbReference type="PANTHER" id="PTHR13402">
    <property type="entry name" value="RGPR-RELATED"/>
    <property type="match status" value="1"/>
</dbReference>
<dbReference type="GO" id="GO:0070973">
    <property type="term" value="P:protein localization to endoplasmic reticulum exit site"/>
    <property type="evidence" value="ECO:0007669"/>
    <property type="project" value="TreeGrafter"/>
</dbReference>
<feature type="compositionally biased region" description="Low complexity" evidence="1">
    <location>
        <begin position="135"/>
        <end position="154"/>
    </location>
</feature>
<dbReference type="GO" id="GO:0070971">
    <property type="term" value="C:endoplasmic reticulum exit site"/>
    <property type="evidence" value="ECO:0007669"/>
    <property type="project" value="TreeGrafter"/>
</dbReference>
<feature type="non-terminal residue" evidence="2">
    <location>
        <position position="252"/>
    </location>
</feature>
<sequence>EGAEPLAKESALPPPPTTASFQNGTSDYNLNSALKSESSPPNGSPKFRNPTPIEHASGIPPIPTSSNQFSARGRMGVRARYVDTFNKGGGGQANLFQSPAVSSVKPAAAANAKFFIPMPISTTMSEQSMEAITENAQEENATNNNPSTPTSTSSVNDFCQSPRPLPAVTRPRFPSMDNIPQEVITTNTNAYPLPHSRRTVSWSGGNFDDPLSPPSKPEIRPSGEAPGKPPPLFMPGPANGSFGDEQLHEVEL</sequence>
<dbReference type="GO" id="GO:0012507">
    <property type="term" value="C:ER to Golgi transport vesicle membrane"/>
    <property type="evidence" value="ECO:0007669"/>
    <property type="project" value="TreeGrafter"/>
</dbReference>
<feature type="region of interest" description="Disordered" evidence="1">
    <location>
        <begin position="135"/>
        <end position="252"/>
    </location>
</feature>
<comment type="caution">
    <text evidence="2">The sequence shown here is derived from an EMBL/GenBank/DDBJ whole genome shotgun (WGS) entry which is preliminary data.</text>
</comment>
<dbReference type="OrthoDB" id="1661410at2759"/>
<dbReference type="Proteomes" id="UP000593560">
    <property type="component" value="Unassembled WGS sequence"/>
</dbReference>
<organism evidence="2 3">
    <name type="scientific">Gossypium harknessii</name>
    <dbReference type="NCBI Taxonomy" id="34285"/>
    <lineage>
        <taxon>Eukaryota</taxon>
        <taxon>Viridiplantae</taxon>
        <taxon>Streptophyta</taxon>
        <taxon>Embryophyta</taxon>
        <taxon>Tracheophyta</taxon>
        <taxon>Spermatophyta</taxon>
        <taxon>Magnoliopsida</taxon>
        <taxon>eudicotyledons</taxon>
        <taxon>Gunneridae</taxon>
        <taxon>Pentapetalae</taxon>
        <taxon>rosids</taxon>
        <taxon>malvids</taxon>
        <taxon>Malvales</taxon>
        <taxon>Malvaceae</taxon>
        <taxon>Malvoideae</taxon>
        <taxon>Gossypium</taxon>
    </lineage>
</organism>
<evidence type="ECO:0000256" key="1">
    <source>
        <dbReference type="SAM" id="MobiDB-lite"/>
    </source>
</evidence>
<dbReference type="AlphaFoldDB" id="A0A7J9GBU6"/>
<keyword evidence="3" id="KW-1185">Reference proteome</keyword>
<feature type="region of interest" description="Disordered" evidence="1">
    <location>
        <begin position="1"/>
        <end position="71"/>
    </location>
</feature>
<proteinExistence type="predicted"/>
<feature type="compositionally biased region" description="Polar residues" evidence="1">
    <location>
        <begin position="18"/>
        <end position="41"/>
    </location>
</feature>
<dbReference type="GO" id="GO:0007030">
    <property type="term" value="P:Golgi organization"/>
    <property type="evidence" value="ECO:0007669"/>
    <property type="project" value="TreeGrafter"/>
</dbReference>
<protein>
    <submittedName>
        <fullName evidence="2">Uncharacterized protein</fullName>
    </submittedName>
</protein>
<dbReference type="PANTHER" id="PTHR13402:SF6">
    <property type="entry name" value="SECRETORY 16, ISOFORM I"/>
    <property type="match status" value="1"/>
</dbReference>
<name>A0A7J9GBU6_9ROSI</name>
<dbReference type="EMBL" id="JABFAD010000003">
    <property type="protein sequence ID" value="MBA0795023.1"/>
    <property type="molecule type" value="Genomic_DNA"/>
</dbReference>
<reference evidence="2 3" key="1">
    <citation type="journal article" date="2019" name="Genome Biol. Evol.">
        <title>Insights into the evolution of the New World diploid cottons (Gossypium, subgenus Houzingenia) based on genome sequencing.</title>
        <authorList>
            <person name="Grover C.E."/>
            <person name="Arick M.A. 2nd"/>
            <person name="Thrash A."/>
            <person name="Conover J.L."/>
            <person name="Sanders W.S."/>
            <person name="Peterson D.G."/>
            <person name="Frelichowski J.E."/>
            <person name="Scheffler J.A."/>
            <person name="Scheffler B.E."/>
            <person name="Wendel J.F."/>
        </authorList>
    </citation>
    <scope>NUCLEOTIDE SEQUENCE [LARGE SCALE GENOMIC DNA]</scope>
    <source>
        <strain evidence="2">0</strain>
        <tissue evidence="2">Leaf</tissue>
    </source>
</reference>